<keyword evidence="1 3" id="KW-0472">Membrane</keyword>
<dbReference type="InterPro" id="IPR050330">
    <property type="entry name" value="Bact_OuterMem_StrucFunc"/>
</dbReference>
<feature type="domain" description="OmpA-like" evidence="4">
    <location>
        <begin position="450"/>
        <end position="578"/>
    </location>
</feature>
<name>A0A0P7IZM5_9RHOB</name>
<dbReference type="NCBIfam" id="NF006542">
    <property type="entry name" value="PRK09039.1-1"/>
    <property type="match status" value="2"/>
</dbReference>
<reference evidence="5 6" key="1">
    <citation type="submission" date="2015-09" db="EMBL/GenBank/DDBJ databases">
        <title>Draft genome sequence of Aliiroseovarius crassostreae CV919-312TSm, the causative agent of Roseovarius Oyster Disease (formerly Juvenile Oyster Disease).</title>
        <authorList>
            <person name="Kessner L."/>
            <person name="Spinard E."/>
            <person name="Nelson D."/>
        </authorList>
    </citation>
    <scope>NUCLEOTIDE SEQUENCE [LARGE SCALE GENOMIC DNA]</scope>
    <source>
        <strain evidence="5 6">CV919-312</strain>
    </source>
</reference>
<feature type="transmembrane region" description="Helical" evidence="3">
    <location>
        <begin position="20"/>
        <end position="44"/>
    </location>
</feature>
<dbReference type="GO" id="GO:0016020">
    <property type="term" value="C:membrane"/>
    <property type="evidence" value="ECO:0007669"/>
    <property type="project" value="UniProtKB-UniRule"/>
</dbReference>
<dbReference type="OrthoDB" id="9815217at2"/>
<dbReference type="AlphaFoldDB" id="A0A0P7IZM5"/>
<evidence type="ECO:0000256" key="1">
    <source>
        <dbReference type="PROSITE-ProRule" id="PRU00473"/>
    </source>
</evidence>
<dbReference type="InterPro" id="IPR006665">
    <property type="entry name" value="OmpA-like"/>
</dbReference>
<dbReference type="InterPro" id="IPR036737">
    <property type="entry name" value="OmpA-like_sf"/>
</dbReference>
<evidence type="ECO:0000259" key="4">
    <source>
        <dbReference type="PROSITE" id="PS51123"/>
    </source>
</evidence>
<evidence type="ECO:0000256" key="3">
    <source>
        <dbReference type="SAM" id="Phobius"/>
    </source>
</evidence>
<comment type="caution">
    <text evidence="5">The sequence shown here is derived from an EMBL/GenBank/DDBJ whole genome shotgun (WGS) entry which is preliminary data.</text>
</comment>
<keyword evidence="3" id="KW-1133">Transmembrane helix</keyword>
<keyword evidence="3" id="KW-0812">Transmembrane</keyword>
<keyword evidence="6" id="KW-1185">Reference proteome</keyword>
<dbReference type="RefSeq" id="WP_055188417.1">
    <property type="nucleotide sequence ID" value="NZ_FPBS01000001.1"/>
</dbReference>
<sequence length="578" mass="61985">MAMSRRSTNRVSGSIWPGFVDAMTALLLVLFFVLTIFMVVQFVLRETISGQAHELDELSLQVAELADALGLERTRSADLEGQVGRLSATLSEARNIADAQTALIAQLTAQTTAQEEQIAAQSAQITSFEVQVAALLSQRDEALAAGTQMAATIEDLEAAKAALISDQEALQLALAQARDEIDAGVEAARLAAAKREALEALVARLEADVAEGQKALSEEEAGRLAEAAAAEALRAQLENADAELTAMTLALEASRKEAEETLTLLAAAKAAGVDLDARLAAAMLELEALKSEGADAKRLGEELRAALAERLAAETRAEVALSEAEEQKRLLAVANLALSEEEASSAEAQRQVALLNEQVAALRAQLGSLQAILDAGNERDERAQVQIQKLGTELNAALARVAAEERKRAALEEAERRRLEEEAKELAAYRSEFFGKLRQVLGDREGVQIVGDRFVFSSEVLFSSGDAVLKPAGQAQVAKVAALLSEVADLIPPEVDWVIRVDGHTDNQPLSGTGVFRNNWALSQARALSVVEYMIDDLGFPPNRLAATGFGEYRPVNPADTEVARAQNRRIELKLTER</sequence>
<dbReference type="Gene3D" id="3.30.1330.60">
    <property type="entry name" value="OmpA-like domain"/>
    <property type="match status" value="1"/>
</dbReference>
<feature type="coiled-coil region" evidence="2">
    <location>
        <begin position="153"/>
        <end position="432"/>
    </location>
</feature>
<gene>
    <name evidence="5" type="ORF">AKJ29_16885</name>
</gene>
<dbReference type="PROSITE" id="PS51123">
    <property type="entry name" value="OMPA_2"/>
    <property type="match status" value="1"/>
</dbReference>
<accession>A0A0P7IZM5</accession>
<dbReference type="Proteomes" id="UP000050471">
    <property type="component" value="Unassembled WGS sequence"/>
</dbReference>
<proteinExistence type="predicted"/>
<organism evidence="5 6">
    <name type="scientific">Aliiroseovarius crassostreae</name>
    <dbReference type="NCBI Taxonomy" id="154981"/>
    <lineage>
        <taxon>Bacteria</taxon>
        <taxon>Pseudomonadati</taxon>
        <taxon>Pseudomonadota</taxon>
        <taxon>Alphaproteobacteria</taxon>
        <taxon>Rhodobacterales</taxon>
        <taxon>Paracoccaceae</taxon>
        <taxon>Aliiroseovarius</taxon>
    </lineage>
</organism>
<evidence type="ECO:0000313" key="5">
    <source>
        <dbReference type="EMBL" id="KPN64304.1"/>
    </source>
</evidence>
<dbReference type="CDD" id="cd07185">
    <property type="entry name" value="OmpA_C-like"/>
    <property type="match status" value="1"/>
</dbReference>
<dbReference type="STRING" id="154981.AKJ29_16885"/>
<dbReference type="EMBL" id="LKBA01000004">
    <property type="protein sequence ID" value="KPN64304.1"/>
    <property type="molecule type" value="Genomic_DNA"/>
</dbReference>
<dbReference type="PANTHER" id="PTHR30329:SF21">
    <property type="entry name" value="LIPOPROTEIN YIAD-RELATED"/>
    <property type="match status" value="1"/>
</dbReference>
<keyword evidence="5" id="KW-0966">Cell projection</keyword>
<keyword evidence="2" id="KW-0175">Coiled coil</keyword>
<dbReference type="SUPFAM" id="SSF103088">
    <property type="entry name" value="OmpA-like"/>
    <property type="match status" value="1"/>
</dbReference>
<protein>
    <submittedName>
        <fullName evidence="5">Flagellar motor protein</fullName>
    </submittedName>
</protein>
<evidence type="ECO:0000256" key="2">
    <source>
        <dbReference type="SAM" id="Coils"/>
    </source>
</evidence>
<dbReference type="Pfam" id="PF00691">
    <property type="entry name" value="OmpA"/>
    <property type="match status" value="1"/>
</dbReference>
<evidence type="ECO:0000313" key="6">
    <source>
        <dbReference type="Proteomes" id="UP000050471"/>
    </source>
</evidence>
<keyword evidence="5" id="KW-0969">Cilium</keyword>
<dbReference type="PANTHER" id="PTHR30329">
    <property type="entry name" value="STATOR ELEMENT OF FLAGELLAR MOTOR COMPLEX"/>
    <property type="match status" value="1"/>
</dbReference>
<keyword evidence="5" id="KW-0282">Flagellum</keyword>